<gene>
    <name evidence="6" type="ORF">METZ01_LOCUS259219</name>
</gene>
<keyword evidence="4" id="KW-0564">Palmitate</keyword>
<dbReference type="PANTHER" id="PTHR41164:SF1">
    <property type="entry name" value="CURLI PRODUCTION ASSEMBLY_TRANSPORT COMPONENT CSGG"/>
    <property type="match status" value="1"/>
</dbReference>
<dbReference type="EMBL" id="UINC01071456">
    <property type="protein sequence ID" value="SVC06365.1"/>
    <property type="molecule type" value="Genomic_DNA"/>
</dbReference>
<keyword evidence="2" id="KW-0732">Signal</keyword>
<evidence type="ECO:0000313" key="6">
    <source>
        <dbReference type="EMBL" id="SVC06365.1"/>
    </source>
</evidence>
<dbReference type="GO" id="GO:0030288">
    <property type="term" value="C:outer membrane-bounded periplasmic space"/>
    <property type="evidence" value="ECO:0007669"/>
    <property type="project" value="InterPro"/>
</dbReference>
<evidence type="ECO:0000256" key="5">
    <source>
        <dbReference type="ARBA" id="ARBA00023288"/>
    </source>
</evidence>
<proteinExistence type="predicted"/>
<evidence type="ECO:0000256" key="4">
    <source>
        <dbReference type="ARBA" id="ARBA00023139"/>
    </source>
</evidence>
<protein>
    <submittedName>
        <fullName evidence="6">Uncharacterized protein</fullName>
    </submittedName>
</protein>
<reference evidence="6" key="1">
    <citation type="submission" date="2018-05" db="EMBL/GenBank/DDBJ databases">
        <authorList>
            <person name="Lanie J.A."/>
            <person name="Ng W.-L."/>
            <person name="Kazmierczak K.M."/>
            <person name="Andrzejewski T.M."/>
            <person name="Davidsen T.M."/>
            <person name="Wayne K.J."/>
            <person name="Tettelin H."/>
            <person name="Glass J.I."/>
            <person name="Rusch D."/>
            <person name="Podicherti R."/>
            <person name="Tsui H.-C.T."/>
            <person name="Winkler M.E."/>
        </authorList>
    </citation>
    <scope>NUCLEOTIDE SEQUENCE</scope>
</reference>
<dbReference type="AlphaFoldDB" id="A0A382J491"/>
<feature type="non-terminal residue" evidence="6">
    <location>
        <position position="198"/>
    </location>
</feature>
<sequence>MNMEYLAVALLSCLVGACSVNQKTEAIQGDMPFIEGTPTKTLLQEIPKLINVPTDGEGNPVKITVAVYKFPDVTGQRKQVGLSTAVSQGADVWVIQALMAVSGGDWFTVVERASLDNVVKERQLIRSTRELYDGATGVDSLQPMLFAGLILEGGIVGYDTNTTSGGAGMRYFGLGVGEEYRTDQVTVSLRLVGVQTGE</sequence>
<keyword evidence="1" id="KW-1003">Cell membrane</keyword>
<dbReference type="Gene3D" id="3.40.50.10610">
    <property type="entry name" value="ABC-type transport auxiliary lipoprotein component"/>
    <property type="match status" value="2"/>
</dbReference>
<evidence type="ECO:0000256" key="1">
    <source>
        <dbReference type="ARBA" id="ARBA00022475"/>
    </source>
</evidence>
<dbReference type="Pfam" id="PF03783">
    <property type="entry name" value="CsgG"/>
    <property type="match status" value="1"/>
</dbReference>
<organism evidence="6">
    <name type="scientific">marine metagenome</name>
    <dbReference type="NCBI Taxonomy" id="408172"/>
    <lineage>
        <taxon>unclassified sequences</taxon>
        <taxon>metagenomes</taxon>
        <taxon>ecological metagenomes</taxon>
    </lineage>
</organism>
<keyword evidence="5" id="KW-0449">Lipoprotein</keyword>
<dbReference type="PANTHER" id="PTHR41164">
    <property type="entry name" value="CURLI PRODUCTION ASSEMBLY/TRANSPORT COMPONENT CSGG"/>
    <property type="match status" value="1"/>
</dbReference>
<name>A0A382J491_9ZZZZ</name>
<evidence type="ECO:0000256" key="3">
    <source>
        <dbReference type="ARBA" id="ARBA00023136"/>
    </source>
</evidence>
<evidence type="ECO:0000256" key="2">
    <source>
        <dbReference type="ARBA" id="ARBA00022729"/>
    </source>
</evidence>
<accession>A0A382J491</accession>
<keyword evidence="3" id="KW-0472">Membrane</keyword>
<dbReference type="InterPro" id="IPR005534">
    <property type="entry name" value="Curli_assmbl/transp-comp_CsgG"/>
</dbReference>